<evidence type="ECO:0000256" key="7">
    <source>
        <dbReference type="ARBA" id="ARBA00022806"/>
    </source>
</evidence>
<dbReference type="InterPro" id="IPR027417">
    <property type="entry name" value="P-loop_NTPase"/>
</dbReference>
<dbReference type="InterPro" id="IPR013020">
    <property type="entry name" value="Rad3/Chl1-like"/>
</dbReference>
<dbReference type="eggNOG" id="KOG1132">
    <property type="taxonomic scope" value="Eukaryota"/>
</dbReference>
<keyword evidence="12" id="KW-0234">DNA repair</keyword>
<dbReference type="GO" id="GO:0010569">
    <property type="term" value="P:regulation of double-strand break repair via homologous recombination"/>
    <property type="evidence" value="ECO:0007669"/>
    <property type="project" value="TreeGrafter"/>
</dbReference>
<keyword evidence="14" id="KW-0539">Nucleus</keyword>
<dbReference type="HOGENOM" id="CLU_006515_1_0_1"/>
<dbReference type="CDD" id="cd18788">
    <property type="entry name" value="SF2_C_XPD"/>
    <property type="match status" value="1"/>
</dbReference>
<protein>
    <recommendedName>
        <fullName evidence="16">Regulator of telomere elongation helicase 1 homolog</fullName>
    </recommendedName>
</protein>
<dbReference type="GO" id="GO:0003678">
    <property type="term" value="F:DNA helicase activity"/>
    <property type="evidence" value="ECO:0007669"/>
    <property type="project" value="InterPro"/>
</dbReference>
<dbReference type="Pfam" id="PF06733">
    <property type="entry name" value="DEAD_2"/>
    <property type="match status" value="1"/>
</dbReference>
<evidence type="ECO:0000256" key="5">
    <source>
        <dbReference type="ARBA" id="ARBA00022763"/>
    </source>
</evidence>
<dbReference type="PANTHER" id="PTHR11472">
    <property type="entry name" value="DNA REPAIR DEAD HELICASE RAD3/XP-D SUBFAMILY MEMBER"/>
    <property type="match status" value="1"/>
</dbReference>
<keyword evidence="13" id="KW-0413">Isomerase</keyword>
<evidence type="ECO:0000256" key="9">
    <source>
        <dbReference type="ARBA" id="ARBA00023004"/>
    </source>
</evidence>
<evidence type="ECO:0000256" key="2">
    <source>
        <dbReference type="ARBA" id="ARBA00022485"/>
    </source>
</evidence>
<dbReference type="Pfam" id="PF23109">
    <property type="entry name" value="ARCH_RTEL1"/>
    <property type="match status" value="1"/>
</dbReference>
<evidence type="ECO:0000256" key="12">
    <source>
        <dbReference type="ARBA" id="ARBA00023204"/>
    </source>
</evidence>
<evidence type="ECO:0000256" key="3">
    <source>
        <dbReference type="ARBA" id="ARBA00022723"/>
    </source>
</evidence>
<dbReference type="PROSITE" id="PS00690">
    <property type="entry name" value="DEAH_ATP_HELICASE"/>
    <property type="match status" value="1"/>
</dbReference>
<evidence type="ECO:0000256" key="6">
    <source>
        <dbReference type="ARBA" id="ARBA00022801"/>
    </source>
</evidence>
<dbReference type="GO" id="GO:0070182">
    <property type="term" value="F:DNA polymerase binding"/>
    <property type="evidence" value="ECO:0007669"/>
    <property type="project" value="TreeGrafter"/>
</dbReference>
<evidence type="ECO:0000256" key="16">
    <source>
        <dbReference type="ARBA" id="ARBA00073810"/>
    </source>
</evidence>
<dbReference type="AlphaFoldDB" id="T1JFC6"/>
<reference evidence="19" key="1">
    <citation type="submission" date="2011-05" db="EMBL/GenBank/DDBJ databases">
        <authorList>
            <person name="Richards S.R."/>
            <person name="Qu J."/>
            <person name="Jiang H."/>
            <person name="Jhangiani S.N."/>
            <person name="Agravi P."/>
            <person name="Goodspeed R."/>
            <person name="Gross S."/>
            <person name="Mandapat C."/>
            <person name="Jackson L."/>
            <person name="Mathew T."/>
            <person name="Pu L."/>
            <person name="Thornton R."/>
            <person name="Saada N."/>
            <person name="Wilczek-Boney K.B."/>
            <person name="Lee S."/>
            <person name="Kovar C."/>
            <person name="Wu Y."/>
            <person name="Scherer S.E."/>
            <person name="Worley K.C."/>
            <person name="Muzny D.M."/>
            <person name="Gibbs R."/>
        </authorList>
    </citation>
    <scope>NUCLEOTIDE SEQUENCE</scope>
    <source>
        <strain evidence="19">Brora</strain>
    </source>
</reference>
<dbReference type="GO" id="GO:0051539">
    <property type="term" value="F:4 iron, 4 sulfur cluster binding"/>
    <property type="evidence" value="ECO:0007669"/>
    <property type="project" value="UniProtKB-KW"/>
</dbReference>
<dbReference type="Pfam" id="PF13307">
    <property type="entry name" value="Helicase_C_2"/>
    <property type="match status" value="1"/>
</dbReference>
<name>T1JFC6_STRMM</name>
<dbReference type="InterPro" id="IPR006555">
    <property type="entry name" value="ATP-dep_Helicase_C"/>
</dbReference>
<evidence type="ECO:0000259" key="17">
    <source>
        <dbReference type="PROSITE" id="PS51193"/>
    </source>
</evidence>
<dbReference type="InterPro" id="IPR010614">
    <property type="entry name" value="RAD3-like_helicase_DEAD"/>
</dbReference>
<dbReference type="SUPFAM" id="SSF52540">
    <property type="entry name" value="P-loop containing nucleoside triphosphate hydrolases"/>
    <property type="match status" value="1"/>
</dbReference>
<dbReference type="GO" id="GO:0046872">
    <property type="term" value="F:metal ion binding"/>
    <property type="evidence" value="ECO:0007669"/>
    <property type="project" value="UniProtKB-KW"/>
</dbReference>
<keyword evidence="3" id="KW-0479">Metal-binding</keyword>
<dbReference type="GO" id="GO:0003677">
    <property type="term" value="F:DNA binding"/>
    <property type="evidence" value="ECO:0007669"/>
    <property type="project" value="UniProtKB-KW"/>
</dbReference>
<dbReference type="EnsemblMetazoa" id="SMAR012538-RA">
    <property type="protein sequence ID" value="SMAR012538-PA"/>
    <property type="gene ID" value="SMAR012538"/>
</dbReference>
<keyword evidence="7" id="KW-0347">Helicase</keyword>
<keyword evidence="19" id="KW-1185">Reference proteome</keyword>
<dbReference type="EMBL" id="JH432148">
    <property type="status" value="NOT_ANNOTATED_CDS"/>
    <property type="molecule type" value="Genomic_DNA"/>
</dbReference>
<dbReference type="CDD" id="cd17970">
    <property type="entry name" value="DEAHc_FancJ"/>
    <property type="match status" value="1"/>
</dbReference>
<keyword evidence="8" id="KW-0067">ATP-binding</keyword>
<dbReference type="FunFam" id="3.40.50.300:FF:000431">
    <property type="entry name" value="Regulator of telomere elongation helicase 1"/>
    <property type="match status" value="1"/>
</dbReference>
<dbReference type="Gene3D" id="1.20.1160.20">
    <property type="match status" value="1"/>
</dbReference>
<dbReference type="PhylomeDB" id="T1JFC6"/>
<dbReference type="InterPro" id="IPR002464">
    <property type="entry name" value="DNA/RNA_helicase_DEAH_CS"/>
</dbReference>
<evidence type="ECO:0000256" key="8">
    <source>
        <dbReference type="ARBA" id="ARBA00022840"/>
    </source>
</evidence>
<dbReference type="InterPro" id="IPR014013">
    <property type="entry name" value="Helic_SF1/SF2_ATP-bd_DinG/Rad3"/>
</dbReference>
<evidence type="ECO:0000313" key="19">
    <source>
        <dbReference type="Proteomes" id="UP000014500"/>
    </source>
</evidence>
<evidence type="ECO:0000256" key="11">
    <source>
        <dbReference type="ARBA" id="ARBA00023125"/>
    </source>
</evidence>
<sequence length="962" mass="108749">MPIVNIEGINVNFPYDPYDVQSAYMGSVIKCLQQGYNAVLESPTGTGKTLSLLCSSLAWQETRKAQIQINQMRQDPENTKFTQIQSQLTSVAGSSWSINSVPKIIYTSRTHSQLSQAMGELKRTSYRHFKTAILGSRQQLCIHQKVLDEPNSSTKLHICHALLKNKQCVFHNNLEKSSQEEINRDNILDIEELVALGNKSKICPYYFARTLKNSADIIFMPYNYILDSKARRAQGIELEGSVIIFDEAHNIEGNCEDAASCELHSHDLAACIEAVTTAMNDLKEREEATCVDFGDSTPPAFNATELISMKTRLLELERQIADLQVNDVMLDGSSIFQLFAKAEMYPENVEKIFDLLERIIEHLSMSDARGLQRKGQALAKFSDVLKVIFNPDIPPKLLVEYSKRYYRVHVREEKKQQKSTFFTSTSSKSIRILSYWCFSPSLCLKSLEAQKVHSIIITSGTLSPLDTFASELQIPIHITLENPHVIGKDQVWAGVVSRGPDETPLNSSYDKRSDQFIDSLGRAVLNFCRIIPDGILVFFPSYSVMKICHDRWEGSGTWTAINQLKFALMEPTDKNEFQSALKQYADIIKDVKNPQGAIFFAVFRGKVSEGLDFADASGRAVIVAGIPFANVGDMRVQGKRKYLNEITSNKKSKGLNGQQWYFLQAVRAVNQAVGRIIRHKCDYGAILLCDERFNNKDTLNSMSSWLRPRIASYNQFGKVVKELKVFFNHAEKMFPASVRRQQRGSKLSISYESGHESGSAFVLSQPRFNLNSKKFNSSPETTIEADLTAVYQLNDSTKCVTPSPSFNGSCLDFLENSSISPALKLAVKKEETNSKTENQNKQSLPVAKRKKIVIKRKHEEMEPEIKPEIDQKVEEKRESLKNFFIKAKTNLSKTQFSQFTTNIRTMNLNTCQMSELVAKLSTAFLSKPTTKFLFYEFRTCVPSARRDEYDTAVKQIEKPVIA</sequence>
<keyword evidence="9" id="KW-0408">Iron</keyword>
<evidence type="ECO:0000256" key="4">
    <source>
        <dbReference type="ARBA" id="ARBA00022741"/>
    </source>
</evidence>
<accession>T1JFC6</accession>
<keyword evidence="11" id="KW-0238">DNA-binding</keyword>
<evidence type="ECO:0000256" key="15">
    <source>
        <dbReference type="ARBA" id="ARBA00049360"/>
    </source>
</evidence>
<dbReference type="SMART" id="SM00488">
    <property type="entry name" value="DEXDc2"/>
    <property type="match status" value="1"/>
</dbReference>
<dbReference type="Gene3D" id="3.40.50.300">
    <property type="entry name" value="P-loop containing nucleotide triphosphate hydrolases"/>
    <property type="match status" value="2"/>
</dbReference>
<comment type="catalytic activity">
    <reaction evidence="15">
        <text>ATP + H2O = ADP + phosphate + H(+)</text>
        <dbReference type="Rhea" id="RHEA:13065"/>
        <dbReference type="ChEBI" id="CHEBI:15377"/>
        <dbReference type="ChEBI" id="CHEBI:15378"/>
        <dbReference type="ChEBI" id="CHEBI:30616"/>
        <dbReference type="ChEBI" id="CHEBI:43474"/>
        <dbReference type="ChEBI" id="CHEBI:456216"/>
    </reaction>
</comment>
<keyword evidence="6" id="KW-0378">Hydrolase</keyword>
<keyword evidence="4" id="KW-0547">Nucleotide-binding</keyword>
<keyword evidence="2" id="KW-0004">4Fe-4S</keyword>
<dbReference type="GO" id="GO:0090657">
    <property type="term" value="P:telomeric loop disassembly"/>
    <property type="evidence" value="ECO:0007669"/>
    <property type="project" value="TreeGrafter"/>
</dbReference>
<dbReference type="PANTHER" id="PTHR11472:SF34">
    <property type="entry name" value="REGULATOR OF TELOMERE ELONGATION HELICASE 1"/>
    <property type="match status" value="1"/>
</dbReference>
<dbReference type="GO" id="GO:0045910">
    <property type="term" value="P:negative regulation of DNA recombination"/>
    <property type="evidence" value="ECO:0007669"/>
    <property type="project" value="TreeGrafter"/>
</dbReference>
<comment type="subcellular location">
    <subcellularLocation>
        <location evidence="1">Nucleus</location>
    </subcellularLocation>
</comment>
<dbReference type="GO" id="GO:0005634">
    <property type="term" value="C:nucleus"/>
    <property type="evidence" value="ECO:0007669"/>
    <property type="project" value="UniProtKB-SubCell"/>
</dbReference>
<keyword evidence="10" id="KW-0411">Iron-sulfur</keyword>
<dbReference type="InterPro" id="IPR045028">
    <property type="entry name" value="DinG/Rad3-like"/>
</dbReference>
<keyword evidence="5" id="KW-0227">DNA damage</keyword>
<evidence type="ECO:0000313" key="18">
    <source>
        <dbReference type="EnsemblMetazoa" id="SMAR012538-PA"/>
    </source>
</evidence>
<dbReference type="GO" id="GO:1904430">
    <property type="term" value="P:negative regulation of t-circle formation"/>
    <property type="evidence" value="ECO:0007669"/>
    <property type="project" value="TreeGrafter"/>
</dbReference>
<organism evidence="18 19">
    <name type="scientific">Strigamia maritima</name>
    <name type="common">European centipede</name>
    <name type="synonym">Geophilus maritimus</name>
    <dbReference type="NCBI Taxonomy" id="126957"/>
    <lineage>
        <taxon>Eukaryota</taxon>
        <taxon>Metazoa</taxon>
        <taxon>Ecdysozoa</taxon>
        <taxon>Arthropoda</taxon>
        <taxon>Myriapoda</taxon>
        <taxon>Chilopoda</taxon>
        <taxon>Pleurostigmophora</taxon>
        <taxon>Geophilomorpha</taxon>
        <taxon>Linotaeniidae</taxon>
        <taxon>Strigamia</taxon>
    </lineage>
</organism>
<dbReference type="SMART" id="SM00491">
    <property type="entry name" value="HELICc2"/>
    <property type="match status" value="1"/>
</dbReference>
<dbReference type="Proteomes" id="UP000014500">
    <property type="component" value="Unassembled WGS sequence"/>
</dbReference>
<evidence type="ECO:0000256" key="1">
    <source>
        <dbReference type="ARBA" id="ARBA00004123"/>
    </source>
</evidence>
<dbReference type="PROSITE" id="PS51193">
    <property type="entry name" value="HELICASE_ATP_BIND_2"/>
    <property type="match status" value="1"/>
</dbReference>
<dbReference type="GO" id="GO:0006281">
    <property type="term" value="P:DNA repair"/>
    <property type="evidence" value="ECO:0007669"/>
    <property type="project" value="UniProtKB-KW"/>
</dbReference>
<dbReference type="InterPro" id="IPR006554">
    <property type="entry name" value="Helicase-like_DEXD_c2"/>
</dbReference>
<dbReference type="GO" id="GO:0005524">
    <property type="term" value="F:ATP binding"/>
    <property type="evidence" value="ECO:0007669"/>
    <property type="project" value="UniProtKB-KW"/>
</dbReference>
<reference evidence="18" key="2">
    <citation type="submission" date="2015-02" db="UniProtKB">
        <authorList>
            <consortium name="EnsemblMetazoa"/>
        </authorList>
    </citation>
    <scope>IDENTIFICATION</scope>
</reference>
<dbReference type="GO" id="GO:0016818">
    <property type="term" value="F:hydrolase activity, acting on acid anhydrides, in phosphorus-containing anhydrides"/>
    <property type="evidence" value="ECO:0007669"/>
    <property type="project" value="InterPro"/>
</dbReference>
<proteinExistence type="predicted"/>
<dbReference type="InterPro" id="IPR057498">
    <property type="entry name" value="Rtel1_ARCH"/>
</dbReference>
<dbReference type="STRING" id="126957.T1JFC6"/>
<evidence type="ECO:0000256" key="13">
    <source>
        <dbReference type="ARBA" id="ARBA00023235"/>
    </source>
</evidence>
<evidence type="ECO:0000256" key="14">
    <source>
        <dbReference type="ARBA" id="ARBA00023242"/>
    </source>
</evidence>
<dbReference type="OMA" id="NCATIVA"/>
<feature type="domain" description="Helicase ATP-binding" evidence="17">
    <location>
        <begin position="7"/>
        <end position="298"/>
    </location>
</feature>
<evidence type="ECO:0000256" key="10">
    <source>
        <dbReference type="ARBA" id="ARBA00023014"/>
    </source>
</evidence>
<dbReference type="NCBIfam" id="TIGR00604">
    <property type="entry name" value="rad3"/>
    <property type="match status" value="1"/>
</dbReference>